<evidence type="ECO:0000256" key="2">
    <source>
        <dbReference type="ARBA" id="ARBA00008017"/>
    </source>
</evidence>
<feature type="region of interest" description="Disordered" evidence="7">
    <location>
        <begin position="758"/>
        <end position="802"/>
    </location>
</feature>
<dbReference type="SUPFAM" id="SSF82861">
    <property type="entry name" value="Mechanosensitive channel protein MscS (YggB), transmembrane region"/>
    <property type="match status" value="1"/>
</dbReference>
<dbReference type="InterPro" id="IPR049278">
    <property type="entry name" value="MS_channel_C"/>
</dbReference>
<keyword evidence="14" id="KW-1185">Reference proteome</keyword>
<dbReference type="InterPro" id="IPR006686">
    <property type="entry name" value="MscS_channel_CS"/>
</dbReference>
<dbReference type="InterPro" id="IPR011014">
    <property type="entry name" value="MscS_channel_TM-2"/>
</dbReference>
<feature type="signal peptide" evidence="9">
    <location>
        <begin position="1"/>
        <end position="19"/>
    </location>
</feature>
<evidence type="ECO:0000256" key="3">
    <source>
        <dbReference type="ARBA" id="ARBA00022475"/>
    </source>
</evidence>
<evidence type="ECO:0000256" key="1">
    <source>
        <dbReference type="ARBA" id="ARBA00004651"/>
    </source>
</evidence>
<evidence type="ECO:0000256" key="5">
    <source>
        <dbReference type="ARBA" id="ARBA00022989"/>
    </source>
</evidence>
<dbReference type="AlphaFoldDB" id="A0A2Y9BZM3"/>
<feature type="transmembrane region" description="Helical" evidence="8">
    <location>
        <begin position="495"/>
        <end position="522"/>
    </location>
</feature>
<dbReference type="RefSeq" id="WP_109564101.1">
    <property type="nucleotide sequence ID" value="NZ_QGDJ01000003.1"/>
</dbReference>
<dbReference type="EMBL" id="UETC01000003">
    <property type="protein sequence ID" value="SSA44622.1"/>
    <property type="molecule type" value="Genomic_DNA"/>
</dbReference>
<dbReference type="PANTHER" id="PTHR30347:SF1">
    <property type="entry name" value="MECHANOSENSITIVE CHANNEL MSCK"/>
    <property type="match status" value="1"/>
</dbReference>
<keyword evidence="5 8" id="KW-1133">Transmembrane helix</keyword>
<dbReference type="PANTHER" id="PTHR30347">
    <property type="entry name" value="POTASSIUM CHANNEL RELATED"/>
    <property type="match status" value="1"/>
</dbReference>
<evidence type="ECO:0000313" key="14">
    <source>
        <dbReference type="Proteomes" id="UP000245839"/>
    </source>
</evidence>
<dbReference type="PROSITE" id="PS01246">
    <property type="entry name" value="UPF0003"/>
    <property type="match status" value="1"/>
</dbReference>
<dbReference type="InterPro" id="IPR010920">
    <property type="entry name" value="LSM_dom_sf"/>
</dbReference>
<dbReference type="InterPro" id="IPR052702">
    <property type="entry name" value="MscS-like_channel"/>
</dbReference>
<dbReference type="SUPFAM" id="SSF82689">
    <property type="entry name" value="Mechanosensitive channel protein MscS (YggB), C-terminal domain"/>
    <property type="match status" value="1"/>
</dbReference>
<feature type="transmembrane region" description="Helical" evidence="8">
    <location>
        <begin position="194"/>
        <end position="210"/>
    </location>
</feature>
<feature type="transmembrane region" description="Helical" evidence="8">
    <location>
        <begin position="231"/>
        <end position="255"/>
    </location>
</feature>
<feature type="transmembrane region" description="Helical" evidence="8">
    <location>
        <begin position="453"/>
        <end position="475"/>
    </location>
</feature>
<dbReference type="GO" id="GO:0005886">
    <property type="term" value="C:plasma membrane"/>
    <property type="evidence" value="ECO:0007669"/>
    <property type="project" value="UniProtKB-SubCell"/>
</dbReference>
<feature type="transmembrane region" description="Helical" evidence="8">
    <location>
        <begin position="572"/>
        <end position="601"/>
    </location>
</feature>
<evidence type="ECO:0000313" key="12">
    <source>
        <dbReference type="EMBL" id="PWJ20526.1"/>
    </source>
</evidence>
<evidence type="ECO:0000256" key="4">
    <source>
        <dbReference type="ARBA" id="ARBA00022692"/>
    </source>
</evidence>
<dbReference type="SUPFAM" id="SSF50182">
    <property type="entry name" value="Sm-like ribonucleoproteins"/>
    <property type="match status" value="1"/>
</dbReference>
<feature type="transmembrane region" description="Helical" evidence="8">
    <location>
        <begin position="346"/>
        <end position="367"/>
    </location>
</feature>
<feature type="transmembrane region" description="Helical" evidence="8">
    <location>
        <begin position="315"/>
        <end position="334"/>
    </location>
</feature>
<feature type="chain" id="PRO_5036327028" evidence="9">
    <location>
        <begin position="20"/>
        <end position="802"/>
    </location>
</feature>
<dbReference type="Pfam" id="PF00924">
    <property type="entry name" value="MS_channel_2nd"/>
    <property type="match status" value="1"/>
</dbReference>
<dbReference type="Gene3D" id="3.30.70.100">
    <property type="match status" value="1"/>
</dbReference>
<dbReference type="InterPro" id="IPR011066">
    <property type="entry name" value="MscS_channel_C_sf"/>
</dbReference>
<proteinExistence type="inferred from homology"/>
<keyword evidence="9" id="KW-0732">Signal</keyword>
<sequence>MIRLLAALLLVVATALPLAAEDGAIPPEWTGVQQRATAVLQSPIASEEALNTLRDTLDGWRARFDEARGANAGRIATLRGEIEALGPVPVEGESEPAEVADLRADLRRRLDELLVPQRAAEAAYNAANGLIDETDERIEQMRSEALFRQDALPINPVAWPPALLAVSGWFSDLSVQVTAPFLSKGGRASLTDEGLRIGLLLVVAALLILRSGRWLNAARDRLTPIEATSPLARLGLLGVSVVRLLLPVVGLVALTRSLVVAGAEGPLIDLIVILVPVMGGIVLAANWLGGQAFPPRPDTPSLLPVGEARRREGRLHALTLGVTFALGLAVQAVADTDAAVMDARGVLHFAITLVTGLTLLRLGQLLLSEGRSARDEGEAGIWAQVLRMLGRALLVVGVVGPALIAVGFVNLGTAIVWPTVLSLGLLVLIGVLQNVVFDFYAAITRRTEMARDALAPTLVAFLLAVAAVPAFALIWGVRWHTLTEWWRTFLDGFSIGAFTLSPANLLTFAAVFALGFLATRLVRGVLRTSVLPKTKLDVGGTNAILSGTSYIGITVAALLAVTMAGIDLSGLAIVAGALSVGLGFGLQNIVQNFVSGIILLIERPIKLGDWVAVGGIEGFVREISVRSTRIETFDRQDVIVPNADLIAGVVTNNTLGDMSGRVLIPVGVAYGTDTRKVEAILREIVEAHPMVMLNPAPVITFEGFGADSLDFLCRAVLRDVLWKVIVRSEINHAIAERFAAEGIEIPFAQRDVWLRNPEALRGTPPRPVGGTPARQGDPQETLEPGEPIDIPDRPDPPEMDHP</sequence>
<organism evidence="13 15">
    <name type="scientific">Jannaschia seohaensis</name>
    <dbReference type="NCBI Taxonomy" id="475081"/>
    <lineage>
        <taxon>Bacteria</taxon>
        <taxon>Pseudomonadati</taxon>
        <taxon>Pseudomonadota</taxon>
        <taxon>Alphaproteobacteria</taxon>
        <taxon>Rhodobacterales</taxon>
        <taxon>Roseobacteraceae</taxon>
        <taxon>Jannaschia</taxon>
    </lineage>
</organism>
<evidence type="ECO:0000313" key="13">
    <source>
        <dbReference type="EMBL" id="SSA44622.1"/>
    </source>
</evidence>
<dbReference type="Gene3D" id="2.30.30.60">
    <property type="match status" value="1"/>
</dbReference>
<feature type="transmembrane region" description="Helical" evidence="8">
    <location>
        <begin position="543"/>
        <end position="566"/>
    </location>
</feature>
<evidence type="ECO:0000259" key="11">
    <source>
        <dbReference type="Pfam" id="PF21082"/>
    </source>
</evidence>
<keyword evidence="4 8" id="KW-0812">Transmembrane</keyword>
<dbReference type="InterPro" id="IPR023408">
    <property type="entry name" value="MscS_beta-dom_sf"/>
</dbReference>
<feature type="transmembrane region" description="Helical" evidence="8">
    <location>
        <begin position="415"/>
        <end position="441"/>
    </location>
</feature>
<keyword evidence="3" id="KW-1003">Cell membrane</keyword>
<gene>
    <name evidence="12" type="ORF">BCF38_103345</name>
    <name evidence="13" type="ORF">SAMN05421539_103345</name>
</gene>
<protein>
    <submittedName>
        <fullName evidence="13">Small-conductance mechanosensitive channel</fullName>
    </submittedName>
</protein>
<evidence type="ECO:0000256" key="8">
    <source>
        <dbReference type="SAM" id="Phobius"/>
    </source>
</evidence>
<evidence type="ECO:0000259" key="10">
    <source>
        <dbReference type="Pfam" id="PF00924"/>
    </source>
</evidence>
<dbReference type="GO" id="GO:0008381">
    <property type="term" value="F:mechanosensitive monoatomic ion channel activity"/>
    <property type="evidence" value="ECO:0007669"/>
    <property type="project" value="UniProtKB-ARBA"/>
</dbReference>
<keyword evidence="6 8" id="KW-0472">Membrane</keyword>
<accession>A0A2Y9BZM3</accession>
<dbReference type="Proteomes" id="UP000251571">
    <property type="component" value="Unassembled WGS sequence"/>
</dbReference>
<comment type="similarity">
    <text evidence="2">Belongs to the MscS (TC 1.A.23) family.</text>
</comment>
<dbReference type="InterPro" id="IPR006685">
    <property type="entry name" value="MscS_channel_2nd"/>
</dbReference>
<feature type="domain" description="Mechanosensitive ion channel MscS" evidence="10">
    <location>
        <begin position="588"/>
        <end position="653"/>
    </location>
</feature>
<reference evidence="13 15" key="1">
    <citation type="submission" date="2016-10" db="EMBL/GenBank/DDBJ databases">
        <authorList>
            <person name="Cai Z."/>
        </authorList>
    </citation>
    <scope>NUCLEOTIDE SEQUENCE [LARGE SCALE GENOMIC DNA]</scope>
    <source>
        <strain evidence="13 15">DSM 25227</strain>
    </source>
</reference>
<feature type="domain" description="Mechanosensitive ion channel MscS C-terminal" evidence="11">
    <location>
        <begin position="663"/>
        <end position="745"/>
    </location>
</feature>
<evidence type="ECO:0000256" key="9">
    <source>
        <dbReference type="SAM" id="SignalP"/>
    </source>
</evidence>
<evidence type="ECO:0000256" key="7">
    <source>
        <dbReference type="SAM" id="MobiDB-lite"/>
    </source>
</evidence>
<feature type="compositionally biased region" description="Basic and acidic residues" evidence="7">
    <location>
        <begin position="790"/>
        <end position="802"/>
    </location>
</feature>
<dbReference type="OrthoDB" id="9799209at2"/>
<feature type="transmembrane region" description="Helical" evidence="8">
    <location>
        <begin position="267"/>
        <end position="288"/>
    </location>
</feature>
<evidence type="ECO:0000313" key="15">
    <source>
        <dbReference type="Proteomes" id="UP000251571"/>
    </source>
</evidence>
<comment type="subcellular location">
    <subcellularLocation>
        <location evidence="1">Cell membrane</location>
        <topology evidence="1">Multi-pass membrane protein</topology>
    </subcellularLocation>
</comment>
<reference evidence="12 14" key="2">
    <citation type="submission" date="2018-03" db="EMBL/GenBank/DDBJ databases">
        <title>Genomic Encyclopedia of Archaeal and Bacterial Type Strains, Phase II (KMG-II): from individual species to whole genera.</title>
        <authorList>
            <person name="Goeker M."/>
        </authorList>
    </citation>
    <scope>NUCLEOTIDE SEQUENCE [LARGE SCALE GENOMIC DNA]</scope>
    <source>
        <strain evidence="12 14">DSM 25227</strain>
    </source>
</reference>
<feature type="transmembrane region" description="Helical" evidence="8">
    <location>
        <begin position="388"/>
        <end position="409"/>
    </location>
</feature>
<dbReference type="Proteomes" id="UP000245839">
    <property type="component" value="Unassembled WGS sequence"/>
</dbReference>
<evidence type="ECO:0000256" key="6">
    <source>
        <dbReference type="ARBA" id="ARBA00023136"/>
    </source>
</evidence>
<dbReference type="EMBL" id="QGDJ01000003">
    <property type="protein sequence ID" value="PWJ20526.1"/>
    <property type="molecule type" value="Genomic_DNA"/>
</dbReference>
<dbReference type="Gene3D" id="1.10.287.1260">
    <property type="match status" value="1"/>
</dbReference>
<dbReference type="Pfam" id="PF21082">
    <property type="entry name" value="MS_channel_3rd"/>
    <property type="match status" value="1"/>
</dbReference>
<name>A0A2Y9BZM3_9RHOB</name>